<comment type="caution">
    <text evidence="5">The sequence shown here is derived from an EMBL/GenBank/DDBJ whole genome shotgun (WGS) entry which is preliminary data.</text>
</comment>
<dbReference type="CDD" id="cd07377">
    <property type="entry name" value="WHTH_GntR"/>
    <property type="match status" value="1"/>
</dbReference>
<evidence type="ECO:0000256" key="3">
    <source>
        <dbReference type="ARBA" id="ARBA00023163"/>
    </source>
</evidence>
<dbReference type="PANTHER" id="PTHR43537">
    <property type="entry name" value="TRANSCRIPTIONAL REGULATOR, GNTR FAMILY"/>
    <property type="match status" value="1"/>
</dbReference>
<dbReference type="GO" id="GO:0003677">
    <property type="term" value="F:DNA binding"/>
    <property type="evidence" value="ECO:0007669"/>
    <property type="project" value="UniProtKB-KW"/>
</dbReference>
<evidence type="ECO:0000256" key="1">
    <source>
        <dbReference type="ARBA" id="ARBA00023015"/>
    </source>
</evidence>
<dbReference type="EMBL" id="LCYG01000007">
    <property type="protein sequence ID" value="KLK94693.1"/>
    <property type="molecule type" value="Genomic_DNA"/>
</dbReference>
<dbReference type="InterPro" id="IPR036390">
    <property type="entry name" value="WH_DNA-bd_sf"/>
</dbReference>
<dbReference type="PANTHER" id="PTHR43537:SF24">
    <property type="entry name" value="GLUCONATE OPERON TRANSCRIPTIONAL REPRESSOR"/>
    <property type="match status" value="1"/>
</dbReference>
<dbReference type="SUPFAM" id="SSF48008">
    <property type="entry name" value="GntR ligand-binding domain-like"/>
    <property type="match status" value="1"/>
</dbReference>
<dbReference type="Pfam" id="PF00392">
    <property type="entry name" value="GntR"/>
    <property type="match status" value="1"/>
</dbReference>
<keyword evidence="1" id="KW-0805">Transcription regulation</keyword>
<name>A0A0H1RHL6_9HYPH</name>
<dbReference type="Pfam" id="PF07729">
    <property type="entry name" value="FCD"/>
    <property type="match status" value="1"/>
</dbReference>
<keyword evidence="6" id="KW-1185">Reference proteome</keyword>
<evidence type="ECO:0000313" key="5">
    <source>
        <dbReference type="EMBL" id="KLK94693.1"/>
    </source>
</evidence>
<dbReference type="Gene3D" id="1.20.120.530">
    <property type="entry name" value="GntR ligand-binding domain-like"/>
    <property type="match status" value="1"/>
</dbReference>
<dbReference type="SUPFAM" id="SSF46785">
    <property type="entry name" value="Winged helix' DNA-binding domain"/>
    <property type="match status" value="1"/>
</dbReference>
<dbReference type="PATRIC" id="fig|1225564.3.peg.6301"/>
<dbReference type="InterPro" id="IPR008920">
    <property type="entry name" value="TF_FadR/GntR_C"/>
</dbReference>
<dbReference type="OrthoDB" id="6087511at2"/>
<dbReference type="PROSITE" id="PS50949">
    <property type="entry name" value="HTH_GNTR"/>
    <property type="match status" value="1"/>
</dbReference>
<keyword evidence="3" id="KW-0804">Transcription</keyword>
<organism evidence="5 6">
    <name type="scientific">Microvirga vignae</name>
    <dbReference type="NCBI Taxonomy" id="1225564"/>
    <lineage>
        <taxon>Bacteria</taxon>
        <taxon>Pseudomonadati</taxon>
        <taxon>Pseudomonadota</taxon>
        <taxon>Alphaproteobacteria</taxon>
        <taxon>Hyphomicrobiales</taxon>
        <taxon>Methylobacteriaceae</taxon>
        <taxon>Microvirga</taxon>
    </lineage>
</organism>
<keyword evidence="2" id="KW-0238">DNA-binding</keyword>
<evidence type="ECO:0000313" key="6">
    <source>
        <dbReference type="Proteomes" id="UP000035489"/>
    </source>
</evidence>
<dbReference type="InterPro" id="IPR036388">
    <property type="entry name" value="WH-like_DNA-bd_sf"/>
</dbReference>
<evidence type="ECO:0000256" key="2">
    <source>
        <dbReference type="ARBA" id="ARBA00023125"/>
    </source>
</evidence>
<gene>
    <name evidence="5" type="ORF">AA309_02245</name>
</gene>
<sequence length="229" mass="25566">MPGLNLQRIYQPSAPRPAKSGEVYEAVKREIMLGRLPAGEPLVELELAGAFGCSQGPVREALLQLQEEGLVIRQGHRGTRVADCTADEAIEMFRLRQSIECRGVVRALQRPSRTLVADLKRLIDAMEEAALSDDEYKLAEHDRDFHRRLLRDANLPALEPILHRCLVHNHRFKISRSKGERDLLATARRHLSIVEAVERSDAAIAAQALAHHIATIVDLGPQVFTDGEQ</sequence>
<dbReference type="Proteomes" id="UP000035489">
    <property type="component" value="Unassembled WGS sequence"/>
</dbReference>
<accession>A0A0H1RHL6</accession>
<dbReference type="SMART" id="SM00345">
    <property type="entry name" value="HTH_GNTR"/>
    <property type="match status" value="1"/>
</dbReference>
<feature type="domain" description="HTH gntR-type" evidence="4">
    <location>
        <begin position="17"/>
        <end position="84"/>
    </location>
</feature>
<reference evidence="5 6" key="1">
    <citation type="submission" date="2015-05" db="EMBL/GenBank/DDBJ databases">
        <title>Draft genome sequence of Microvirga vignae strain BR3299, a novel nitrogen fixing bacteria isolated from Brazil semi-aired region.</title>
        <authorList>
            <person name="Zilli J.E."/>
            <person name="Passos S.R."/>
            <person name="Leite J."/>
            <person name="Baldani J.I."/>
            <person name="Xavier G.R."/>
            <person name="Rumjaneck N.G."/>
            <person name="Simoes-Araujo J.L."/>
        </authorList>
    </citation>
    <scope>NUCLEOTIDE SEQUENCE [LARGE SCALE GENOMIC DNA]</scope>
    <source>
        <strain evidence="5 6">BR3299</strain>
    </source>
</reference>
<evidence type="ECO:0000259" key="4">
    <source>
        <dbReference type="PROSITE" id="PS50949"/>
    </source>
</evidence>
<dbReference type="Gene3D" id="1.10.10.10">
    <property type="entry name" value="Winged helix-like DNA-binding domain superfamily/Winged helix DNA-binding domain"/>
    <property type="match status" value="1"/>
</dbReference>
<dbReference type="GO" id="GO:0003700">
    <property type="term" value="F:DNA-binding transcription factor activity"/>
    <property type="evidence" value="ECO:0007669"/>
    <property type="project" value="InterPro"/>
</dbReference>
<dbReference type="STRING" id="1225564.AA309_02245"/>
<protein>
    <submittedName>
        <fullName evidence="5">GntR family transcriptional regulator</fullName>
    </submittedName>
</protein>
<dbReference type="InterPro" id="IPR000524">
    <property type="entry name" value="Tscrpt_reg_HTH_GntR"/>
</dbReference>
<dbReference type="SMART" id="SM00895">
    <property type="entry name" value="FCD"/>
    <property type="match status" value="1"/>
</dbReference>
<proteinExistence type="predicted"/>
<dbReference type="InterPro" id="IPR011711">
    <property type="entry name" value="GntR_C"/>
</dbReference>
<dbReference type="AlphaFoldDB" id="A0A0H1RHL6"/>